<feature type="chain" id="PRO_5018294661" evidence="2">
    <location>
        <begin position="28"/>
        <end position="233"/>
    </location>
</feature>
<dbReference type="KEGG" id="pcat:Pcatena_10320"/>
<name>A0A3G9KAU7_9ACTN</name>
<keyword evidence="2" id="KW-0732">Signal</keyword>
<dbReference type="EMBL" id="AP019367">
    <property type="protein sequence ID" value="BBH50445.1"/>
    <property type="molecule type" value="Genomic_DNA"/>
</dbReference>
<dbReference type="AlphaFoldDB" id="A0A3G9KAU7"/>
<feature type="region of interest" description="Disordered" evidence="1">
    <location>
        <begin position="65"/>
        <end position="85"/>
    </location>
</feature>
<feature type="compositionally biased region" description="Polar residues" evidence="1">
    <location>
        <begin position="65"/>
        <end position="82"/>
    </location>
</feature>
<evidence type="ECO:0000313" key="4">
    <source>
        <dbReference type="Proteomes" id="UP000273154"/>
    </source>
</evidence>
<reference evidence="4" key="1">
    <citation type="submission" date="2018-11" db="EMBL/GenBank/DDBJ databases">
        <title>Comparative genomics of Parolsenella catena and Libanicoccus massiliensis: Reclassification of Libanicoccus massiliensis as Parolsenella massiliensis comb. nov.</title>
        <authorList>
            <person name="Sakamoto M."/>
            <person name="Ikeyama N."/>
            <person name="Murakami T."/>
            <person name="Mori H."/>
            <person name="Yuki M."/>
            <person name="Ohkuma M."/>
        </authorList>
    </citation>
    <scope>NUCLEOTIDE SEQUENCE [LARGE SCALE GENOMIC DNA]</scope>
    <source>
        <strain evidence="4">JCM 31932</strain>
    </source>
</reference>
<feature type="signal peptide" evidence="2">
    <location>
        <begin position="1"/>
        <end position="27"/>
    </location>
</feature>
<evidence type="ECO:0000256" key="2">
    <source>
        <dbReference type="SAM" id="SignalP"/>
    </source>
</evidence>
<dbReference type="GeneID" id="88849165"/>
<dbReference type="Proteomes" id="UP000273154">
    <property type="component" value="Chromosome"/>
</dbReference>
<dbReference type="RefSeq" id="WP_126422279.1">
    <property type="nucleotide sequence ID" value="NZ_AP019367.1"/>
</dbReference>
<keyword evidence="4" id="KW-1185">Reference proteome</keyword>
<gene>
    <name evidence="3" type="ORF">Pcatena_10320</name>
</gene>
<evidence type="ECO:0000256" key="1">
    <source>
        <dbReference type="SAM" id="MobiDB-lite"/>
    </source>
</evidence>
<organism evidence="3 4">
    <name type="scientific">Parolsenella catena</name>
    <dbReference type="NCBI Taxonomy" id="2003188"/>
    <lineage>
        <taxon>Bacteria</taxon>
        <taxon>Bacillati</taxon>
        <taxon>Actinomycetota</taxon>
        <taxon>Coriobacteriia</taxon>
        <taxon>Coriobacteriales</taxon>
        <taxon>Atopobiaceae</taxon>
        <taxon>Parolsenella</taxon>
    </lineage>
</organism>
<accession>A0A3G9KAU7</accession>
<dbReference type="PROSITE" id="PS51257">
    <property type="entry name" value="PROKAR_LIPOPROTEIN"/>
    <property type="match status" value="1"/>
</dbReference>
<dbReference type="OrthoDB" id="9919750at2"/>
<feature type="region of interest" description="Disordered" evidence="1">
    <location>
        <begin position="182"/>
        <end position="202"/>
    </location>
</feature>
<sequence>MRHSTPFGLLGIAIAALTISACSLAMAPKPKPAPTYVNIRLAESQLATKQRQLANNQARIDAVTQPSTTEVAQTEDLPTTNPRGIPVAHAMPWKGMSATLIGSTYLGEPDETGGVIDGGLLDGGTPYYWRSRNEKRERVFEAVVRDGEIIDVSRWNQGANYWPESTSLNADALPILDASGARNDVSSGAPDLPDPNDYDNPDDYEADAEDYFTWLGCDDPAQAAYLYWESIAG</sequence>
<evidence type="ECO:0000313" key="3">
    <source>
        <dbReference type="EMBL" id="BBH50445.1"/>
    </source>
</evidence>
<protein>
    <submittedName>
        <fullName evidence="3">Uncharacterized protein</fullName>
    </submittedName>
</protein>
<proteinExistence type="predicted"/>